<sequence length="151" mass="16626">MPAPLDFKSALTVPLAKCSAAFACAFEGYFMPVADDPQAFASRVRTEQHGAARSRSTWPRLSWFTLGRRWRAWGLVVVQPEMVVVQAVIVPPDARRQGEGTRFLQVLAHQFPDRQLMVPAVVPEGLADGFMLGNGSQHGELSQWEMGCSLA</sequence>
<protein>
    <recommendedName>
        <fullName evidence="3">N-acetyltransferase domain-containing protein</fullName>
    </recommendedName>
</protein>
<accession>A0ABV8AA12</accession>
<evidence type="ECO:0008006" key="3">
    <source>
        <dbReference type="Google" id="ProtNLM"/>
    </source>
</evidence>
<comment type="caution">
    <text evidence="1">The sequence shown here is derived from an EMBL/GenBank/DDBJ whole genome shotgun (WGS) entry which is preliminary data.</text>
</comment>
<gene>
    <name evidence="1" type="ORF">ACFOPQ_14370</name>
</gene>
<evidence type="ECO:0000313" key="1">
    <source>
        <dbReference type="EMBL" id="MFC3861950.1"/>
    </source>
</evidence>
<name>A0ABV8AA12_9DEIO</name>
<reference evidence="2" key="1">
    <citation type="journal article" date="2019" name="Int. J. Syst. Evol. Microbiol.">
        <title>The Global Catalogue of Microorganisms (GCM) 10K type strain sequencing project: providing services to taxonomists for standard genome sequencing and annotation.</title>
        <authorList>
            <consortium name="The Broad Institute Genomics Platform"/>
            <consortium name="The Broad Institute Genome Sequencing Center for Infectious Disease"/>
            <person name="Wu L."/>
            <person name="Ma J."/>
        </authorList>
    </citation>
    <scope>NUCLEOTIDE SEQUENCE [LARGE SCALE GENOMIC DNA]</scope>
    <source>
        <strain evidence="2">CCTCC AB 2013263</strain>
    </source>
</reference>
<proteinExistence type="predicted"/>
<evidence type="ECO:0000313" key="2">
    <source>
        <dbReference type="Proteomes" id="UP001595748"/>
    </source>
</evidence>
<dbReference type="Proteomes" id="UP001595748">
    <property type="component" value="Unassembled WGS sequence"/>
</dbReference>
<organism evidence="1 2">
    <name type="scientific">Deinococcus antarcticus</name>
    <dbReference type="NCBI Taxonomy" id="1298767"/>
    <lineage>
        <taxon>Bacteria</taxon>
        <taxon>Thermotogati</taxon>
        <taxon>Deinococcota</taxon>
        <taxon>Deinococci</taxon>
        <taxon>Deinococcales</taxon>
        <taxon>Deinococcaceae</taxon>
        <taxon>Deinococcus</taxon>
    </lineage>
</organism>
<dbReference type="RefSeq" id="WP_380079348.1">
    <property type="nucleotide sequence ID" value="NZ_JBHRZF010000167.1"/>
</dbReference>
<keyword evidence="2" id="KW-1185">Reference proteome</keyword>
<dbReference type="EMBL" id="JBHRZF010000167">
    <property type="protein sequence ID" value="MFC3861950.1"/>
    <property type="molecule type" value="Genomic_DNA"/>
</dbReference>